<dbReference type="EMBL" id="VSRR010013121">
    <property type="protein sequence ID" value="MPC55377.1"/>
    <property type="molecule type" value="Genomic_DNA"/>
</dbReference>
<organism evidence="2 3">
    <name type="scientific">Portunus trituberculatus</name>
    <name type="common">Swimming crab</name>
    <name type="synonym">Neptunus trituberculatus</name>
    <dbReference type="NCBI Taxonomy" id="210409"/>
    <lineage>
        <taxon>Eukaryota</taxon>
        <taxon>Metazoa</taxon>
        <taxon>Ecdysozoa</taxon>
        <taxon>Arthropoda</taxon>
        <taxon>Crustacea</taxon>
        <taxon>Multicrustacea</taxon>
        <taxon>Malacostraca</taxon>
        <taxon>Eumalacostraca</taxon>
        <taxon>Eucarida</taxon>
        <taxon>Decapoda</taxon>
        <taxon>Pleocyemata</taxon>
        <taxon>Brachyura</taxon>
        <taxon>Eubrachyura</taxon>
        <taxon>Portunoidea</taxon>
        <taxon>Portunidae</taxon>
        <taxon>Portuninae</taxon>
        <taxon>Portunus</taxon>
    </lineage>
</organism>
<evidence type="ECO:0000256" key="1">
    <source>
        <dbReference type="SAM" id="MobiDB-lite"/>
    </source>
</evidence>
<feature type="region of interest" description="Disordered" evidence="1">
    <location>
        <begin position="63"/>
        <end position="84"/>
    </location>
</feature>
<reference evidence="2 3" key="1">
    <citation type="submission" date="2019-05" db="EMBL/GenBank/DDBJ databases">
        <title>Another draft genome of Portunus trituberculatus and its Hox gene families provides insights of decapod evolution.</title>
        <authorList>
            <person name="Jeong J.-H."/>
            <person name="Song I."/>
            <person name="Kim S."/>
            <person name="Choi T."/>
            <person name="Kim D."/>
            <person name="Ryu S."/>
            <person name="Kim W."/>
        </authorList>
    </citation>
    <scope>NUCLEOTIDE SEQUENCE [LARGE SCALE GENOMIC DNA]</scope>
    <source>
        <tissue evidence="2">Muscle</tissue>
    </source>
</reference>
<feature type="compositionally biased region" description="Polar residues" evidence="1">
    <location>
        <begin position="72"/>
        <end position="84"/>
    </location>
</feature>
<protein>
    <submittedName>
        <fullName evidence="2">Uncharacterized protein</fullName>
    </submittedName>
</protein>
<proteinExistence type="predicted"/>
<dbReference type="Proteomes" id="UP000324222">
    <property type="component" value="Unassembled WGS sequence"/>
</dbReference>
<dbReference type="AlphaFoldDB" id="A0A5B7GDI9"/>
<gene>
    <name evidence="2" type="ORF">E2C01_049311</name>
</gene>
<sequence>MWSHELRPEPMREVSTLRGDTAGSHAYRILGEAQKCLRIQAFKTHLIPRSGMVVTGRPLRLHSTGRLGGTGITTHCSPTVESTL</sequence>
<name>A0A5B7GDI9_PORTR</name>
<comment type="caution">
    <text evidence="2">The sequence shown here is derived from an EMBL/GenBank/DDBJ whole genome shotgun (WGS) entry which is preliminary data.</text>
</comment>
<accession>A0A5B7GDI9</accession>
<evidence type="ECO:0000313" key="3">
    <source>
        <dbReference type="Proteomes" id="UP000324222"/>
    </source>
</evidence>
<evidence type="ECO:0000313" key="2">
    <source>
        <dbReference type="EMBL" id="MPC55377.1"/>
    </source>
</evidence>
<keyword evidence="3" id="KW-1185">Reference proteome</keyword>